<accession>A0ABQ2F7I4</accession>
<dbReference type="Proteomes" id="UP000662111">
    <property type="component" value="Unassembled WGS sequence"/>
</dbReference>
<comment type="caution">
    <text evidence="2">The sequence shown here is derived from an EMBL/GenBank/DDBJ whole genome shotgun (WGS) entry which is preliminary data.</text>
</comment>
<gene>
    <name evidence="2" type="ORF">GCM10011509_15920</name>
</gene>
<organism evidence="2 3">
    <name type="scientific">Ornithinimicrobium pekingense</name>
    <dbReference type="NCBI Taxonomy" id="384677"/>
    <lineage>
        <taxon>Bacteria</taxon>
        <taxon>Bacillati</taxon>
        <taxon>Actinomycetota</taxon>
        <taxon>Actinomycetes</taxon>
        <taxon>Micrococcales</taxon>
        <taxon>Ornithinimicrobiaceae</taxon>
        <taxon>Ornithinimicrobium</taxon>
    </lineage>
</organism>
<evidence type="ECO:0008006" key="4">
    <source>
        <dbReference type="Google" id="ProtNLM"/>
    </source>
</evidence>
<evidence type="ECO:0000313" key="3">
    <source>
        <dbReference type="Proteomes" id="UP000662111"/>
    </source>
</evidence>
<sequence>MSTTTTRTTPPEGFIMPDFGDRGRTPAPQGNGATAAATATQGTGAAAYSGPRKMAFICSKGNLDMAYPALIMGNAALGEGVEVHIFFTFWGLDIINTKTYDNLKFTLSGNTAMHMPDLGRLRPGLEHVSMPQAMGNLPGMTGFATRMMKKQMEEMEIPSIPDFLDLLQASGAHMYACRLTYDMMKMIEADLHPGVEGVISAGDFIDIAEGAQVVFV</sequence>
<dbReference type="EMBL" id="BMLB01000003">
    <property type="protein sequence ID" value="GGK68342.1"/>
    <property type="molecule type" value="Genomic_DNA"/>
</dbReference>
<dbReference type="SUPFAM" id="SSF75169">
    <property type="entry name" value="DsrEFH-like"/>
    <property type="match status" value="1"/>
</dbReference>
<name>A0ABQ2F7I4_9MICO</name>
<dbReference type="RefSeq" id="WP_022921546.1">
    <property type="nucleotide sequence ID" value="NZ_BMLB01000003.1"/>
</dbReference>
<reference evidence="3" key="1">
    <citation type="journal article" date="2019" name="Int. J. Syst. Evol. Microbiol.">
        <title>The Global Catalogue of Microorganisms (GCM) 10K type strain sequencing project: providing services to taxonomists for standard genome sequencing and annotation.</title>
        <authorList>
            <consortium name="The Broad Institute Genomics Platform"/>
            <consortium name="The Broad Institute Genome Sequencing Center for Infectious Disease"/>
            <person name="Wu L."/>
            <person name="Ma J."/>
        </authorList>
    </citation>
    <scope>NUCLEOTIDE SEQUENCE [LARGE SCALE GENOMIC DNA]</scope>
    <source>
        <strain evidence="3">CGMCC 1.5362</strain>
    </source>
</reference>
<proteinExistence type="predicted"/>
<dbReference type="PANTHER" id="PTHR34655:SF2">
    <property type="entry name" value="PEROXIREDOXIN FAMILY PROTEIN"/>
    <property type="match status" value="1"/>
</dbReference>
<keyword evidence="3" id="KW-1185">Reference proteome</keyword>
<dbReference type="InterPro" id="IPR027396">
    <property type="entry name" value="DsrEFH-like"/>
</dbReference>
<evidence type="ECO:0000256" key="1">
    <source>
        <dbReference type="SAM" id="MobiDB-lite"/>
    </source>
</evidence>
<dbReference type="InterPro" id="IPR032836">
    <property type="entry name" value="DsrE2-like"/>
</dbReference>
<dbReference type="PANTHER" id="PTHR34655">
    <property type="entry name" value="CONSERVED WITHIN P. AEROPHILUM"/>
    <property type="match status" value="1"/>
</dbReference>
<evidence type="ECO:0000313" key="2">
    <source>
        <dbReference type="EMBL" id="GGK68342.1"/>
    </source>
</evidence>
<dbReference type="Gene3D" id="3.40.1260.10">
    <property type="entry name" value="DsrEFH-like"/>
    <property type="match status" value="1"/>
</dbReference>
<feature type="compositionally biased region" description="Low complexity" evidence="1">
    <location>
        <begin position="25"/>
        <end position="38"/>
    </location>
</feature>
<protein>
    <recommendedName>
        <fullName evidence="4">Peroxiredoxin family protein</fullName>
    </recommendedName>
</protein>
<dbReference type="Pfam" id="PF13686">
    <property type="entry name" value="DrsE_2"/>
    <property type="match status" value="1"/>
</dbReference>
<feature type="region of interest" description="Disordered" evidence="1">
    <location>
        <begin position="1"/>
        <end position="38"/>
    </location>
</feature>